<name>A0ABR2LSY5_9ASPA</name>
<keyword evidence="2" id="KW-1185">Reference proteome</keyword>
<dbReference type="Proteomes" id="UP001412067">
    <property type="component" value="Unassembled WGS sequence"/>
</dbReference>
<sequence>MPLKPKGSSARFVHRGWLKEKKISCASAPRGRSVGSTGAVRWVLKNGLCLFSFDFFIIINHKRYI</sequence>
<evidence type="ECO:0008006" key="3">
    <source>
        <dbReference type="Google" id="ProtNLM"/>
    </source>
</evidence>
<reference evidence="1 2" key="1">
    <citation type="journal article" date="2022" name="Nat. Plants">
        <title>Genomes of leafy and leafless Platanthera orchids illuminate the evolution of mycoheterotrophy.</title>
        <authorList>
            <person name="Li M.H."/>
            <person name="Liu K.W."/>
            <person name="Li Z."/>
            <person name="Lu H.C."/>
            <person name="Ye Q.L."/>
            <person name="Zhang D."/>
            <person name="Wang J.Y."/>
            <person name="Li Y.F."/>
            <person name="Zhong Z.M."/>
            <person name="Liu X."/>
            <person name="Yu X."/>
            <person name="Liu D.K."/>
            <person name="Tu X.D."/>
            <person name="Liu B."/>
            <person name="Hao Y."/>
            <person name="Liao X.Y."/>
            <person name="Jiang Y.T."/>
            <person name="Sun W.H."/>
            <person name="Chen J."/>
            <person name="Chen Y.Q."/>
            <person name="Ai Y."/>
            <person name="Zhai J.W."/>
            <person name="Wu S.S."/>
            <person name="Zhou Z."/>
            <person name="Hsiao Y.Y."/>
            <person name="Wu W.L."/>
            <person name="Chen Y.Y."/>
            <person name="Lin Y.F."/>
            <person name="Hsu J.L."/>
            <person name="Li C.Y."/>
            <person name="Wang Z.W."/>
            <person name="Zhao X."/>
            <person name="Zhong W.Y."/>
            <person name="Ma X.K."/>
            <person name="Ma L."/>
            <person name="Huang J."/>
            <person name="Chen G.Z."/>
            <person name="Huang M.Z."/>
            <person name="Huang L."/>
            <person name="Peng D.H."/>
            <person name="Luo Y.B."/>
            <person name="Zou S.Q."/>
            <person name="Chen S.P."/>
            <person name="Lan S."/>
            <person name="Tsai W.C."/>
            <person name="Van de Peer Y."/>
            <person name="Liu Z.J."/>
        </authorList>
    </citation>
    <scope>NUCLEOTIDE SEQUENCE [LARGE SCALE GENOMIC DNA]</scope>
    <source>
        <strain evidence="1">Lor288</strain>
    </source>
</reference>
<protein>
    <recommendedName>
        <fullName evidence="3">Ribosomal protein L2</fullName>
    </recommendedName>
</protein>
<proteinExistence type="predicted"/>
<accession>A0ABR2LSY5</accession>
<dbReference type="EMBL" id="JBBWWR010000015">
    <property type="protein sequence ID" value="KAK8950001.1"/>
    <property type="molecule type" value="Genomic_DNA"/>
</dbReference>
<evidence type="ECO:0000313" key="1">
    <source>
        <dbReference type="EMBL" id="KAK8950001.1"/>
    </source>
</evidence>
<comment type="caution">
    <text evidence="1">The sequence shown here is derived from an EMBL/GenBank/DDBJ whole genome shotgun (WGS) entry which is preliminary data.</text>
</comment>
<gene>
    <name evidence="1" type="ORF">KSP40_PGU014121</name>
</gene>
<organism evidence="1 2">
    <name type="scientific">Platanthera guangdongensis</name>
    <dbReference type="NCBI Taxonomy" id="2320717"/>
    <lineage>
        <taxon>Eukaryota</taxon>
        <taxon>Viridiplantae</taxon>
        <taxon>Streptophyta</taxon>
        <taxon>Embryophyta</taxon>
        <taxon>Tracheophyta</taxon>
        <taxon>Spermatophyta</taxon>
        <taxon>Magnoliopsida</taxon>
        <taxon>Liliopsida</taxon>
        <taxon>Asparagales</taxon>
        <taxon>Orchidaceae</taxon>
        <taxon>Orchidoideae</taxon>
        <taxon>Orchideae</taxon>
        <taxon>Orchidinae</taxon>
        <taxon>Platanthera</taxon>
    </lineage>
</organism>
<evidence type="ECO:0000313" key="2">
    <source>
        <dbReference type="Proteomes" id="UP001412067"/>
    </source>
</evidence>